<protein>
    <submittedName>
        <fullName evidence="1">Uncharacterized protein</fullName>
    </submittedName>
</protein>
<name>A0ACB9JYI3_9ASTR</name>
<dbReference type="Proteomes" id="UP001056120">
    <property type="component" value="Linkage Group LG02"/>
</dbReference>
<keyword evidence="2" id="KW-1185">Reference proteome</keyword>
<evidence type="ECO:0000313" key="1">
    <source>
        <dbReference type="EMBL" id="KAI3825018.1"/>
    </source>
</evidence>
<dbReference type="EMBL" id="CM042019">
    <property type="protein sequence ID" value="KAI3825018.1"/>
    <property type="molecule type" value="Genomic_DNA"/>
</dbReference>
<comment type="caution">
    <text evidence="1">The sequence shown here is derived from an EMBL/GenBank/DDBJ whole genome shotgun (WGS) entry which is preliminary data.</text>
</comment>
<reference evidence="1 2" key="2">
    <citation type="journal article" date="2022" name="Mol. Ecol. Resour.">
        <title>The genomes of chicory, endive, great burdock and yacon provide insights into Asteraceae paleo-polyploidization history and plant inulin production.</title>
        <authorList>
            <person name="Fan W."/>
            <person name="Wang S."/>
            <person name="Wang H."/>
            <person name="Wang A."/>
            <person name="Jiang F."/>
            <person name="Liu H."/>
            <person name="Zhao H."/>
            <person name="Xu D."/>
            <person name="Zhang Y."/>
        </authorList>
    </citation>
    <scope>NUCLEOTIDE SEQUENCE [LARGE SCALE GENOMIC DNA]</scope>
    <source>
        <strain evidence="2">cv. Yunnan</strain>
        <tissue evidence="1">Leaves</tissue>
    </source>
</reference>
<gene>
    <name evidence="1" type="ORF">L1987_06493</name>
</gene>
<sequence>MLSGSLVHVDDVIDDKKLECLVDLHYDIFIDDWTNEGIEFGANFIDKVTEPEDDIEEGEIQGETRESVQETWAERRKKWWKIVLDIPLKPVLKTKFVFKGEATGRIVS</sequence>
<reference evidence="2" key="1">
    <citation type="journal article" date="2022" name="Mol. Ecol. Resour.">
        <title>The genomes of chicory, endive, great burdock and yacon provide insights into Asteraceae palaeo-polyploidization history and plant inulin production.</title>
        <authorList>
            <person name="Fan W."/>
            <person name="Wang S."/>
            <person name="Wang H."/>
            <person name="Wang A."/>
            <person name="Jiang F."/>
            <person name="Liu H."/>
            <person name="Zhao H."/>
            <person name="Xu D."/>
            <person name="Zhang Y."/>
        </authorList>
    </citation>
    <scope>NUCLEOTIDE SEQUENCE [LARGE SCALE GENOMIC DNA]</scope>
    <source>
        <strain evidence="2">cv. Yunnan</strain>
    </source>
</reference>
<evidence type="ECO:0000313" key="2">
    <source>
        <dbReference type="Proteomes" id="UP001056120"/>
    </source>
</evidence>
<accession>A0ACB9JYI3</accession>
<proteinExistence type="predicted"/>
<organism evidence="1 2">
    <name type="scientific">Smallanthus sonchifolius</name>
    <dbReference type="NCBI Taxonomy" id="185202"/>
    <lineage>
        <taxon>Eukaryota</taxon>
        <taxon>Viridiplantae</taxon>
        <taxon>Streptophyta</taxon>
        <taxon>Embryophyta</taxon>
        <taxon>Tracheophyta</taxon>
        <taxon>Spermatophyta</taxon>
        <taxon>Magnoliopsida</taxon>
        <taxon>eudicotyledons</taxon>
        <taxon>Gunneridae</taxon>
        <taxon>Pentapetalae</taxon>
        <taxon>asterids</taxon>
        <taxon>campanulids</taxon>
        <taxon>Asterales</taxon>
        <taxon>Asteraceae</taxon>
        <taxon>Asteroideae</taxon>
        <taxon>Heliantheae alliance</taxon>
        <taxon>Millerieae</taxon>
        <taxon>Smallanthus</taxon>
    </lineage>
</organism>